<accession>A0A1G4JPV4</accession>
<dbReference type="PANTHER" id="PTHR36819:SF1">
    <property type="entry name" value="REGULATOR OF PHOSPHOLIPASE D SRF1"/>
    <property type="match status" value="1"/>
</dbReference>
<feature type="region of interest" description="Disordered" evidence="1">
    <location>
        <begin position="221"/>
        <end position="243"/>
    </location>
</feature>
<feature type="region of interest" description="Disordered" evidence="1">
    <location>
        <begin position="1"/>
        <end position="41"/>
    </location>
</feature>
<evidence type="ECO:0000313" key="3">
    <source>
        <dbReference type="EMBL" id="SCU92611.1"/>
    </source>
</evidence>
<dbReference type="InterPro" id="IPR037737">
    <property type="entry name" value="Srf1"/>
</dbReference>
<dbReference type="EMBL" id="LT598465">
    <property type="protein sequence ID" value="SCU92611.1"/>
    <property type="molecule type" value="Genomic_DNA"/>
</dbReference>
<keyword evidence="2" id="KW-0472">Membrane</keyword>
<feature type="transmembrane region" description="Helical" evidence="2">
    <location>
        <begin position="420"/>
        <end position="444"/>
    </location>
</feature>
<feature type="region of interest" description="Disordered" evidence="1">
    <location>
        <begin position="127"/>
        <end position="162"/>
    </location>
</feature>
<reference evidence="3 4" key="1">
    <citation type="submission" date="2016-03" db="EMBL/GenBank/DDBJ databases">
        <authorList>
            <person name="Devillers H."/>
        </authorList>
    </citation>
    <scope>NUCLEOTIDE SEQUENCE [LARGE SCALE GENOMIC DNA]</scope>
    <source>
        <strain evidence="3">CBS 11717</strain>
    </source>
</reference>
<protein>
    <submittedName>
        <fullName evidence="3">LAMI_0E11254g1_1</fullName>
    </submittedName>
</protein>
<name>A0A1G4JPV4_9SACH</name>
<dbReference type="GO" id="GO:0071944">
    <property type="term" value="C:cell periphery"/>
    <property type="evidence" value="ECO:0007669"/>
    <property type="project" value="TreeGrafter"/>
</dbReference>
<organism evidence="3 4">
    <name type="scientific">Lachancea mirantina</name>
    <dbReference type="NCBI Taxonomy" id="1230905"/>
    <lineage>
        <taxon>Eukaryota</taxon>
        <taxon>Fungi</taxon>
        <taxon>Dikarya</taxon>
        <taxon>Ascomycota</taxon>
        <taxon>Saccharomycotina</taxon>
        <taxon>Saccharomycetes</taxon>
        <taxon>Saccharomycetales</taxon>
        <taxon>Saccharomycetaceae</taxon>
        <taxon>Lachancea</taxon>
    </lineage>
</organism>
<evidence type="ECO:0000313" key="4">
    <source>
        <dbReference type="Proteomes" id="UP000191024"/>
    </source>
</evidence>
<feature type="transmembrane region" description="Helical" evidence="2">
    <location>
        <begin position="369"/>
        <end position="386"/>
    </location>
</feature>
<feature type="compositionally biased region" description="Polar residues" evidence="1">
    <location>
        <begin position="221"/>
        <end position="230"/>
    </location>
</feature>
<dbReference type="GO" id="GO:0000324">
    <property type="term" value="C:fungal-type vacuole"/>
    <property type="evidence" value="ECO:0007669"/>
    <property type="project" value="TreeGrafter"/>
</dbReference>
<feature type="transmembrane region" description="Helical" evidence="2">
    <location>
        <begin position="287"/>
        <end position="311"/>
    </location>
</feature>
<feature type="compositionally biased region" description="Basic and acidic residues" evidence="1">
    <location>
        <begin position="140"/>
        <end position="162"/>
    </location>
</feature>
<feature type="compositionally biased region" description="Basic and acidic residues" evidence="1">
    <location>
        <begin position="22"/>
        <end position="39"/>
    </location>
</feature>
<dbReference type="AlphaFoldDB" id="A0A1G4JPV4"/>
<proteinExistence type="predicted"/>
<feature type="transmembrane region" description="Helical" evidence="2">
    <location>
        <begin position="331"/>
        <end position="348"/>
    </location>
</feature>
<dbReference type="OrthoDB" id="2589563at2759"/>
<evidence type="ECO:0000256" key="1">
    <source>
        <dbReference type="SAM" id="MobiDB-lite"/>
    </source>
</evidence>
<keyword evidence="4" id="KW-1185">Reference proteome</keyword>
<evidence type="ECO:0000256" key="2">
    <source>
        <dbReference type="SAM" id="Phobius"/>
    </source>
</evidence>
<keyword evidence="2" id="KW-0812">Transmembrane</keyword>
<dbReference type="PANTHER" id="PTHR36819">
    <property type="entry name" value="REGULATOR OF PHOSPHOLIPASE D SRF1"/>
    <property type="match status" value="1"/>
</dbReference>
<keyword evidence="2" id="KW-1133">Transmembrane helix</keyword>
<gene>
    <name evidence="3" type="ORF">LAMI_0E11254G</name>
</gene>
<sequence length="453" mass="51789">MSSDNEPEIHQEALEEAGTEQEADKSELSYRGPPRDATRDATGFKYKSLNAYSLIPTLVPPFVLDEQLKKAKVRSSHRFDGDLEEQTDTHCKDPFLVSYNTQWAPFVENIGSNVAYLTHGIVPNGIKTQESSSMSSVSDNNEKMNKVEPHDSSSDTSDEGRLERDLVRKEVFTDLSGSWGGSERLNAVFNGPMLDNYDFHNPKDRSEWRAYLEQVKRFYYSNQDDPNSSGGITGEERDNDDEGKLHGFLERQRSEFKRKKIHWRQIERQKKQKWGPRLKRLLIDNQYLPLSFRMCIGILCVIALGLAIRIYQNSNSTVESIDSSIPQQPSTIMAICVNSIALFYLLYISYDEFSGKPLGLRNPFDKLRLILLDLLFIIFSSANLALTFNTLYDSKWVCTAGSFKSEEIPKVEYICRKQRALASFLFVVLFMWVITFTVSIVRVVEKVSSGTQR</sequence>
<dbReference type="Proteomes" id="UP000191024">
    <property type="component" value="Chromosome E"/>
</dbReference>